<dbReference type="CDD" id="cd00874">
    <property type="entry name" value="RNA_Cyclase_Class_II"/>
    <property type="match status" value="1"/>
</dbReference>
<dbReference type="Pfam" id="PF01137">
    <property type="entry name" value="RTC"/>
    <property type="match status" value="1"/>
</dbReference>
<name>A0A523B8S1_9CREN</name>
<feature type="active site" description="Tele-AMP-histidine intermediate" evidence="5">
    <location>
        <position position="314"/>
    </location>
</feature>
<evidence type="ECO:0000256" key="4">
    <source>
        <dbReference type="ARBA" id="ARBA00022741"/>
    </source>
</evidence>
<dbReference type="FunFam" id="3.30.360.20:FF:000002">
    <property type="entry name" value="RNA terminal phosphate cyclase-like 1"/>
    <property type="match status" value="1"/>
</dbReference>
<dbReference type="Proteomes" id="UP000315399">
    <property type="component" value="Unassembled WGS sequence"/>
</dbReference>
<proteinExistence type="inferred from homology"/>
<evidence type="ECO:0000313" key="10">
    <source>
        <dbReference type="Proteomes" id="UP000315399"/>
    </source>
</evidence>
<dbReference type="Gene3D" id="3.30.360.20">
    <property type="entry name" value="RNA 3'-terminal phosphate cyclase, insert domain"/>
    <property type="match status" value="1"/>
</dbReference>
<comment type="similarity">
    <text evidence="1 5">Belongs to the RNA 3'-terminal cyclase family. Type 1 subfamily.</text>
</comment>
<dbReference type="Gene3D" id="3.65.10.20">
    <property type="entry name" value="RNA 3'-terminal phosphate cyclase domain"/>
    <property type="match status" value="1"/>
</dbReference>
<evidence type="ECO:0000256" key="6">
    <source>
        <dbReference type="NCBIfam" id="TIGR03399"/>
    </source>
</evidence>
<keyword evidence="5" id="KW-0963">Cytoplasm</keyword>
<dbReference type="GO" id="GO:0005737">
    <property type="term" value="C:cytoplasm"/>
    <property type="evidence" value="ECO:0007669"/>
    <property type="project" value="UniProtKB-SubCell"/>
</dbReference>
<dbReference type="EMBL" id="QNVH01000079">
    <property type="protein sequence ID" value="TDA37307.1"/>
    <property type="molecule type" value="Genomic_DNA"/>
</dbReference>
<keyword evidence="5" id="KW-0067">ATP-binding</keyword>
<dbReference type="InterPro" id="IPR020719">
    <property type="entry name" value="RNA3'_term_phos_cycl-like_CS"/>
</dbReference>
<accession>A0A523B8S1</accession>
<dbReference type="HAMAP" id="MF_00200">
    <property type="entry name" value="RTC"/>
    <property type="match status" value="1"/>
</dbReference>
<sequence length="350" mass="37335">MPAVLELDGSYGEGGGQLLRSAVALSCLTGRPIRVFNIRGRRPKPGLQPQHMTALKAAAEVSGAFVEGLSIGSMQIYFEPKEVLGGKYTFDIKTAGSVTLVMQTLLPILSFAKRPSEVTVIGGTDVPWSPTVDYFKYVALDAFRRMGLDCSLELLRRGHYPRGGGRVVLGVRPARTLLPMTAVKRGKAVAVRGISHCTNLPAHVASRQASSAVRIIKDAGMEDVRVAEERGEGDGPGSGIALWAEIEDGPNIGADVLGAKEKRAEEVGREAAEKLLAELKTGMAVDRHLGDMLIIYVAMAKGRSEIGVTELTMHAETMIWLTERFLGVKWSVVKGPGGSATLGVEGAGIY</sequence>
<dbReference type="SUPFAM" id="SSF52913">
    <property type="entry name" value="RNA 3'-terminal phosphate cyclase, RPTC, insert domain"/>
    <property type="match status" value="1"/>
</dbReference>
<dbReference type="GO" id="GO:0005524">
    <property type="term" value="F:ATP binding"/>
    <property type="evidence" value="ECO:0007669"/>
    <property type="project" value="UniProtKB-KW"/>
</dbReference>
<organism evidence="9 10">
    <name type="scientific">Thermoproteota archaeon</name>
    <dbReference type="NCBI Taxonomy" id="2056631"/>
    <lineage>
        <taxon>Archaea</taxon>
        <taxon>Thermoproteota</taxon>
    </lineage>
</organism>
<evidence type="ECO:0000259" key="8">
    <source>
        <dbReference type="Pfam" id="PF05189"/>
    </source>
</evidence>
<evidence type="ECO:0000256" key="5">
    <source>
        <dbReference type="HAMAP-Rule" id="MF_00200"/>
    </source>
</evidence>
<feature type="domain" description="RNA 3'-terminal phosphate cyclase" evidence="7">
    <location>
        <begin position="11"/>
        <end position="331"/>
    </location>
</feature>
<comment type="subcellular location">
    <subcellularLocation>
        <location evidence="5">Cytoplasm</location>
    </subcellularLocation>
</comment>
<dbReference type="InterPro" id="IPR023797">
    <property type="entry name" value="RNA3'_phos_cyclase_dom"/>
</dbReference>
<keyword evidence="4 5" id="KW-0547">Nucleotide-binding</keyword>
<evidence type="ECO:0000256" key="2">
    <source>
        <dbReference type="ARBA" id="ARBA00021428"/>
    </source>
</evidence>
<dbReference type="InterPro" id="IPR013791">
    <property type="entry name" value="RNA3'-term_phos_cycl_insert"/>
</dbReference>
<dbReference type="InterPro" id="IPR036553">
    <property type="entry name" value="RPTC_insert"/>
</dbReference>
<evidence type="ECO:0000256" key="1">
    <source>
        <dbReference type="ARBA" id="ARBA00009206"/>
    </source>
</evidence>
<evidence type="ECO:0000259" key="7">
    <source>
        <dbReference type="Pfam" id="PF01137"/>
    </source>
</evidence>
<reference evidence="9 10" key="1">
    <citation type="journal article" date="2019" name="Nat. Microbiol.">
        <title>Expanding anaerobic alkane metabolism in the domain of Archaea.</title>
        <authorList>
            <person name="Wang Y."/>
            <person name="Wegener G."/>
            <person name="Hou J."/>
            <person name="Wang F."/>
            <person name="Xiao X."/>
        </authorList>
    </citation>
    <scope>NUCLEOTIDE SEQUENCE [LARGE SCALE GENOMIC DNA]</scope>
    <source>
        <strain evidence="9">WYZ-LMO10</strain>
    </source>
</reference>
<evidence type="ECO:0000256" key="3">
    <source>
        <dbReference type="ARBA" id="ARBA00022598"/>
    </source>
</evidence>
<dbReference type="PANTHER" id="PTHR11096:SF0">
    <property type="entry name" value="RNA 3'-TERMINAL PHOSPHATE CYCLASE"/>
    <property type="match status" value="1"/>
</dbReference>
<dbReference type="InterPro" id="IPR000228">
    <property type="entry name" value="RNA3'_term_phos_cyc"/>
</dbReference>
<evidence type="ECO:0000313" key="9">
    <source>
        <dbReference type="EMBL" id="TDA37307.1"/>
    </source>
</evidence>
<dbReference type="InterPro" id="IPR037136">
    <property type="entry name" value="RNA3'_phos_cyclase_dom_sf"/>
</dbReference>
<dbReference type="PROSITE" id="PS01287">
    <property type="entry name" value="RTC"/>
    <property type="match status" value="1"/>
</dbReference>
<dbReference type="GO" id="GO:0003963">
    <property type="term" value="F:RNA-3'-phosphate cyclase activity"/>
    <property type="evidence" value="ECO:0007669"/>
    <property type="project" value="UniProtKB-UniRule"/>
</dbReference>
<gene>
    <name evidence="5" type="primary">rtcA</name>
    <name evidence="9" type="ORF">DSO08_05945</name>
</gene>
<comment type="function">
    <text evidence="5">Catalyzes the conversion of 3'-phosphate to a 2',3'-cyclic phosphodiester at the end of RNA. The mechanism of action of the enzyme occurs in 3 steps: (A) adenylation of the enzyme by ATP; (B) transfer of adenylate to an RNA-N3'P to produce RNA-N3'PP5'A; (C) and attack of the adjacent 2'-hydroxyl on the 3'-phosphorus in the diester linkage to produce the cyclic end product. The biological role of this enzyme is unknown but it is likely to function in some aspects of cellular RNA processing.</text>
</comment>
<dbReference type="PIRSF" id="PIRSF005378">
    <property type="entry name" value="RNA3'_term_phos_cycl_euk"/>
    <property type="match status" value="1"/>
</dbReference>
<dbReference type="SUPFAM" id="SSF55205">
    <property type="entry name" value="EPT/RTPC-like"/>
    <property type="match status" value="2"/>
</dbReference>
<dbReference type="PANTHER" id="PTHR11096">
    <property type="entry name" value="RNA 3' TERMINAL PHOSPHATE CYCLASE"/>
    <property type="match status" value="1"/>
</dbReference>
<dbReference type="NCBIfam" id="TIGR03399">
    <property type="entry name" value="RNA_3prim_cycl"/>
    <property type="match status" value="1"/>
</dbReference>
<keyword evidence="3 5" id="KW-0436">Ligase</keyword>
<dbReference type="Pfam" id="PF05189">
    <property type="entry name" value="RTC_insert"/>
    <property type="match status" value="1"/>
</dbReference>
<feature type="binding site" evidence="5">
    <location>
        <position position="103"/>
    </location>
    <ligand>
        <name>ATP</name>
        <dbReference type="ChEBI" id="CHEBI:30616"/>
    </ligand>
</feature>
<feature type="domain" description="RNA 3'-terminal phosphate cyclase insert" evidence="8">
    <location>
        <begin position="184"/>
        <end position="280"/>
    </location>
</feature>
<comment type="caution">
    <text evidence="5">Lacks conserved residue(s) required for the propagation of feature annotation.</text>
</comment>
<dbReference type="GO" id="GO:0006396">
    <property type="term" value="P:RNA processing"/>
    <property type="evidence" value="ECO:0007669"/>
    <property type="project" value="UniProtKB-UniRule"/>
</dbReference>
<comment type="catalytic activity">
    <reaction evidence="5">
        <text>a 3'-end 3'-phospho-ribonucleotide-RNA + ATP = a 3'-end 2',3'-cyclophospho-ribonucleotide-RNA + AMP + diphosphate</text>
        <dbReference type="Rhea" id="RHEA:23976"/>
        <dbReference type="Rhea" id="RHEA-COMP:10463"/>
        <dbReference type="Rhea" id="RHEA-COMP:10464"/>
        <dbReference type="ChEBI" id="CHEBI:30616"/>
        <dbReference type="ChEBI" id="CHEBI:33019"/>
        <dbReference type="ChEBI" id="CHEBI:83062"/>
        <dbReference type="ChEBI" id="CHEBI:83064"/>
        <dbReference type="ChEBI" id="CHEBI:456215"/>
        <dbReference type="EC" id="6.5.1.4"/>
    </reaction>
</comment>
<dbReference type="InterPro" id="IPR017770">
    <property type="entry name" value="RNA3'_term_phos_cyc_type_1"/>
</dbReference>
<comment type="caution">
    <text evidence="9">The sequence shown here is derived from an EMBL/GenBank/DDBJ whole genome shotgun (WGS) entry which is preliminary data.</text>
</comment>
<dbReference type="AlphaFoldDB" id="A0A523B8S1"/>
<dbReference type="EC" id="6.5.1.4" evidence="5 6"/>
<protein>
    <recommendedName>
        <fullName evidence="2 5">RNA 3'-terminal phosphate cyclase</fullName>
        <shortName evidence="5">RNA cyclase</shortName>
        <shortName evidence="5">RNA-3'-phosphate cyclase</shortName>
        <ecNumber evidence="5 6">6.5.1.4</ecNumber>
    </recommendedName>
</protein>
<dbReference type="InterPro" id="IPR013792">
    <property type="entry name" value="RNA3'P_cycl/enolpyr_Trfase_a/b"/>
</dbReference>